<organism evidence="3 4">
    <name type="scientific">Brassica cretica</name>
    <name type="common">Mustard</name>
    <dbReference type="NCBI Taxonomy" id="69181"/>
    <lineage>
        <taxon>Eukaryota</taxon>
        <taxon>Viridiplantae</taxon>
        <taxon>Streptophyta</taxon>
        <taxon>Embryophyta</taxon>
        <taxon>Tracheophyta</taxon>
        <taxon>Spermatophyta</taxon>
        <taxon>Magnoliopsida</taxon>
        <taxon>eudicotyledons</taxon>
        <taxon>Gunneridae</taxon>
        <taxon>Pentapetalae</taxon>
        <taxon>rosids</taxon>
        <taxon>malvids</taxon>
        <taxon>Brassicales</taxon>
        <taxon>Brassicaceae</taxon>
        <taxon>Brassiceae</taxon>
        <taxon>Brassica</taxon>
    </lineage>
</organism>
<feature type="signal peptide" evidence="1">
    <location>
        <begin position="1"/>
        <end position="15"/>
    </location>
</feature>
<dbReference type="EMBL" id="QGKW02000717">
    <property type="protein sequence ID" value="KAF2598225.1"/>
    <property type="molecule type" value="Genomic_DNA"/>
</dbReference>
<evidence type="ECO:0000313" key="2">
    <source>
        <dbReference type="EMBL" id="KAF2563258.1"/>
    </source>
</evidence>
<gene>
    <name evidence="3" type="ORF">F2Q68_00009188</name>
    <name evidence="2" type="ORF">F2Q70_00016209</name>
</gene>
<reference evidence="3" key="1">
    <citation type="submission" date="2019-12" db="EMBL/GenBank/DDBJ databases">
        <title>Genome sequencing and annotation of Brassica cretica.</title>
        <authorList>
            <person name="Studholme D.J."/>
            <person name="Sarris P.F."/>
        </authorList>
    </citation>
    <scope>NUCLEOTIDE SEQUENCE</scope>
    <source>
        <strain evidence="3">PFS-001/15</strain>
        <strain evidence="2">PFS-102/07</strain>
        <tissue evidence="3">Leaf</tissue>
    </source>
</reference>
<dbReference type="AlphaFoldDB" id="A0A8S9KUK5"/>
<dbReference type="Proteomes" id="UP000712281">
    <property type="component" value="Unassembled WGS sequence"/>
</dbReference>
<evidence type="ECO:0000313" key="3">
    <source>
        <dbReference type="EMBL" id="KAF2598225.1"/>
    </source>
</evidence>
<comment type="caution">
    <text evidence="3">The sequence shown here is derived from an EMBL/GenBank/DDBJ whole genome shotgun (WGS) entry which is preliminary data.</text>
</comment>
<dbReference type="Gene3D" id="3.50.50.100">
    <property type="match status" value="1"/>
</dbReference>
<accession>A0A8S9KUK5</accession>
<feature type="chain" id="PRO_5042775636" evidence="1">
    <location>
        <begin position="16"/>
        <end position="110"/>
    </location>
</feature>
<keyword evidence="1" id="KW-0732">Signal</keyword>
<name>A0A8S9KUK5_BRACR</name>
<proteinExistence type="predicted"/>
<protein>
    <submittedName>
        <fullName evidence="3">Uncharacterized protein</fullName>
    </submittedName>
</protein>
<dbReference type="EMBL" id="QGKY02001250">
    <property type="protein sequence ID" value="KAF2563258.1"/>
    <property type="molecule type" value="Genomic_DNA"/>
</dbReference>
<evidence type="ECO:0000256" key="1">
    <source>
        <dbReference type="SAM" id="SignalP"/>
    </source>
</evidence>
<evidence type="ECO:0000313" key="4">
    <source>
        <dbReference type="Proteomes" id="UP000712281"/>
    </source>
</evidence>
<sequence length="110" mass="12608">MCMLVIMLPVIVSEAECVKQDLMHCRFKDTSSVKDTKEFDMDYDILVIAVGATFKEAEDALKIRQTVINCLERTSLPDISEEDSTFRCGWWRTHCRTICICHIIIKGCSN</sequence>